<protein>
    <submittedName>
        <fullName evidence="2">Thioredoxin domain-containing protein</fullName>
    </submittedName>
</protein>
<dbReference type="KEGG" id="dde:Dde_2781"/>
<organism evidence="2 3">
    <name type="scientific">Oleidesulfovibrio alaskensis (strain ATCC BAA-1058 / DSM 17464 / G20)</name>
    <name type="common">Desulfovibrio alaskensis</name>
    <dbReference type="NCBI Taxonomy" id="207559"/>
    <lineage>
        <taxon>Bacteria</taxon>
        <taxon>Pseudomonadati</taxon>
        <taxon>Thermodesulfobacteriota</taxon>
        <taxon>Desulfovibrionia</taxon>
        <taxon>Desulfovibrionales</taxon>
        <taxon>Desulfovibrionaceae</taxon>
        <taxon>Oleidesulfovibrio</taxon>
    </lineage>
</organism>
<dbReference type="STRING" id="207559.Dde_2781"/>
<keyword evidence="3" id="KW-1185">Reference proteome</keyword>
<dbReference type="CDD" id="cd02947">
    <property type="entry name" value="TRX_family"/>
    <property type="match status" value="1"/>
</dbReference>
<dbReference type="AlphaFoldDB" id="Q30XL9"/>
<proteinExistence type="predicted"/>
<evidence type="ECO:0000313" key="2">
    <source>
        <dbReference type="EMBL" id="ABB39577.2"/>
    </source>
</evidence>
<dbReference type="GO" id="GO:0045454">
    <property type="term" value="P:cell redox homeostasis"/>
    <property type="evidence" value="ECO:0007669"/>
    <property type="project" value="TreeGrafter"/>
</dbReference>
<evidence type="ECO:0000259" key="1">
    <source>
        <dbReference type="PROSITE" id="PS51352"/>
    </source>
</evidence>
<reference evidence="2 3" key="1">
    <citation type="journal article" date="2011" name="J. Bacteriol.">
        <title>Complete genome sequence and updated annotation of Desulfovibrio alaskensis G20.</title>
        <authorList>
            <person name="Hauser L.J."/>
            <person name="Land M.L."/>
            <person name="Brown S.D."/>
            <person name="Larimer F."/>
            <person name="Keller K.L."/>
            <person name="Rapp-Giles B.J."/>
            <person name="Price M.N."/>
            <person name="Lin M."/>
            <person name="Bruce D.C."/>
            <person name="Detter J.C."/>
            <person name="Tapia R."/>
            <person name="Han C.S."/>
            <person name="Goodwin L.A."/>
            <person name="Cheng J.F."/>
            <person name="Pitluck S."/>
            <person name="Copeland A."/>
            <person name="Lucas S."/>
            <person name="Nolan M."/>
            <person name="Lapidus A.L."/>
            <person name="Palumbo A.V."/>
            <person name="Wall J.D."/>
        </authorList>
    </citation>
    <scope>NUCLEOTIDE SEQUENCE [LARGE SCALE GENOMIC DNA]</scope>
    <source>
        <strain evidence="3">ATCC BAA 1058 / DSM 17464 / G20</strain>
    </source>
</reference>
<name>Q30XL9_OLEA2</name>
<dbReference type="HOGENOM" id="CLU_090389_13_0_7"/>
<dbReference type="InterPro" id="IPR036249">
    <property type="entry name" value="Thioredoxin-like_sf"/>
</dbReference>
<dbReference type="Gene3D" id="3.40.30.10">
    <property type="entry name" value="Glutaredoxin"/>
    <property type="match status" value="1"/>
</dbReference>
<dbReference type="GO" id="GO:0015035">
    <property type="term" value="F:protein-disulfide reductase activity"/>
    <property type="evidence" value="ECO:0007669"/>
    <property type="project" value="TreeGrafter"/>
</dbReference>
<sequence length="142" mass="15515">MKKYIWSMLLLVGLAGFCALFLVTGQKETLASSGTIVADLISGAPQTVPIPGTVTMVDLGAHSCIPCKMMAPIIKELSAEYSGRAAIVFIDVWENPNVPPQFGLRAIPTQIFYDAEGKERFRHEGFMDKESIVEKLKKLGVN</sequence>
<dbReference type="RefSeq" id="WP_011368594.1">
    <property type="nucleotide sequence ID" value="NC_007519.1"/>
</dbReference>
<accession>Q30XL9</accession>
<dbReference type="eggNOG" id="COG0526">
    <property type="taxonomic scope" value="Bacteria"/>
</dbReference>
<evidence type="ECO:0000313" key="3">
    <source>
        <dbReference type="Proteomes" id="UP000002710"/>
    </source>
</evidence>
<dbReference type="PANTHER" id="PTHR45663:SF11">
    <property type="entry name" value="GEO12009P1"/>
    <property type="match status" value="1"/>
</dbReference>
<dbReference type="SMR" id="Q30XL9"/>
<dbReference type="EMBL" id="CP000112">
    <property type="protein sequence ID" value="ABB39577.2"/>
    <property type="molecule type" value="Genomic_DNA"/>
</dbReference>
<dbReference type="Proteomes" id="UP000002710">
    <property type="component" value="Chromosome"/>
</dbReference>
<dbReference type="PROSITE" id="PS51352">
    <property type="entry name" value="THIOREDOXIN_2"/>
    <property type="match status" value="1"/>
</dbReference>
<dbReference type="Pfam" id="PF00085">
    <property type="entry name" value="Thioredoxin"/>
    <property type="match status" value="1"/>
</dbReference>
<dbReference type="SUPFAM" id="SSF52833">
    <property type="entry name" value="Thioredoxin-like"/>
    <property type="match status" value="1"/>
</dbReference>
<feature type="domain" description="Thioredoxin" evidence="1">
    <location>
        <begin position="13"/>
        <end position="141"/>
    </location>
</feature>
<dbReference type="PANTHER" id="PTHR45663">
    <property type="entry name" value="GEO12009P1"/>
    <property type="match status" value="1"/>
</dbReference>
<dbReference type="GO" id="GO:0005829">
    <property type="term" value="C:cytosol"/>
    <property type="evidence" value="ECO:0007669"/>
    <property type="project" value="TreeGrafter"/>
</dbReference>
<dbReference type="InterPro" id="IPR013766">
    <property type="entry name" value="Thioredoxin_domain"/>
</dbReference>
<gene>
    <name evidence="2" type="ordered locus">Dde_2781</name>
</gene>